<accession>A0A553PI58</accession>
<gene>
    <name evidence="2" type="ORF">TCAL_07588</name>
</gene>
<name>A0A553PI58_TIGCA</name>
<dbReference type="AlphaFoldDB" id="A0A553PI58"/>
<keyword evidence="3" id="KW-1185">Reference proteome</keyword>
<proteinExistence type="predicted"/>
<evidence type="ECO:0000256" key="1">
    <source>
        <dbReference type="SAM" id="MobiDB-lite"/>
    </source>
</evidence>
<evidence type="ECO:0000313" key="2">
    <source>
        <dbReference type="EMBL" id="TRY77372.1"/>
    </source>
</evidence>
<reference evidence="2 3" key="1">
    <citation type="journal article" date="2018" name="Nat. Ecol. Evol.">
        <title>Genomic signatures of mitonuclear coevolution across populations of Tigriopus californicus.</title>
        <authorList>
            <person name="Barreto F.S."/>
            <person name="Watson E.T."/>
            <person name="Lima T.G."/>
            <person name="Willett C.S."/>
            <person name="Edmands S."/>
            <person name="Li W."/>
            <person name="Burton R.S."/>
        </authorList>
    </citation>
    <scope>NUCLEOTIDE SEQUENCE [LARGE SCALE GENOMIC DNA]</scope>
    <source>
        <strain evidence="2 3">San Diego</strain>
    </source>
</reference>
<dbReference type="EMBL" id="VCGU01000004">
    <property type="protein sequence ID" value="TRY77372.1"/>
    <property type="molecule type" value="Genomic_DNA"/>
</dbReference>
<sequence>MSWYFKNIWLEVIDFLSKRAYNHPTLQHRPQSASKSVMASSNQAVGWWWIHSEHFFQTFLGPRSAIPQSATTSSSHPSICNGRWKKFRGREPTCN</sequence>
<protein>
    <submittedName>
        <fullName evidence="2">Uncharacterized protein</fullName>
    </submittedName>
</protein>
<organism evidence="2 3">
    <name type="scientific">Tigriopus californicus</name>
    <name type="common">Marine copepod</name>
    <dbReference type="NCBI Taxonomy" id="6832"/>
    <lineage>
        <taxon>Eukaryota</taxon>
        <taxon>Metazoa</taxon>
        <taxon>Ecdysozoa</taxon>
        <taxon>Arthropoda</taxon>
        <taxon>Crustacea</taxon>
        <taxon>Multicrustacea</taxon>
        <taxon>Hexanauplia</taxon>
        <taxon>Copepoda</taxon>
        <taxon>Harpacticoida</taxon>
        <taxon>Harpacticidae</taxon>
        <taxon>Tigriopus</taxon>
    </lineage>
</organism>
<feature type="region of interest" description="Disordered" evidence="1">
    <location>
        <begin position="67"/>
        <end position="95"/>
    </location>
</feature>
<comment type="caution">
    <text evidence="2">The sequence shown here is derived from an EMBL/GenBank/DDBJ whole genome shotgun (WGS) entry which is preliminary data.</text>
</comment>
<evidence type="ECO:0000313" key="3">
    <source>
        <dbReference type="Proteomes" id="UP000318571"/>
    </source>
</evidence>
<feature type="compositionally biased region" description="Polar residues" evidence="1">
    <location>
        <begin position="67"/>
        <end position="78"/>
    </location>
</feature>
<dbReference type="Proteomes" id="UP000318571">
    <property type="component" value="Chromosome 5"/>
</dbReference>